<dbReference type="Pfam" id="PF13716">
    <property type="entry name" value="CRAL_TRIO_2"/>
    <property type="match status" value="1"/>
</dbReference>
<feature type="domain" description="CRAL-TRIO" evidence="1">
    <location>
        <begin position="80"/>
        <end position="192"/>
    </location>
</feature>
<dbReference type="Proteomes" id="UP000751190">
    <property type="component" value="Unassembled WGS sequence"/>
</dbReference>
<dbReference type="SUPFAM" id="SSF52087">
    <property type="entry name" value="CRAL/TRIO domain"/>
    <property type="match status" value="1"/>
</dbReference>
<name>A0A8J6C9J3_DIALT</name>
<dbReference type="PANTHER" id="PTHR48411:SF1">
    <property type="entry name" value="OS01G0948300 PROTEIN"/>
    <property type="match status" value="1"/>
</dbReference>
<accession>A0A8J6C9J3</accession>
<sequence>MAPDVASHAVTWTEGPLVSSPAHTALDLTSARTLEQELAGLDDYPAYCRAYREGAGKDCADLRALGCVRRAGVDREGNPLYVLLPGSLSPDADLVRVRRFAFQLLAEHAREGRPFSLVFVQSNGAMGARALSVWFVVETYRMLPRPLKRNLRMLGVVHPAAFVRAALLLLAPFLADSFWDKLFLIERLEFLDAIVGGADGAVDALELPRAYYEWDAELDARASEDAAALRSGAMFHGALGVGGTMGGAFVPGGVPPR</sequence>
<evidence type="ECO:0000313" key="3">
    <source>
        <dbReference type="Proteomes" id="UP000751190"/>
    </source>
</evidence>
<gene>
    <name evidence="2" type="ORF">KFE25_012823</name>
</gene>
<dbReference type="EMBL" id="JAGTXO010000040">
    <property type="protein sequence ID" value="KAG8459488.1"/>
    <property type="molecule type" value="Genomic_DNA"/>
</dbReference>
<proteinExistence type="predicted"/>
<dbReference type="AlphaFoldDB" id="A0A8J6C9J3"/>
<organism evidence="2 3">
    <name type="scientific">Diacronema lutheri</name>
    <name type="common">Unicellular marine alga</name>
    <name type="synonym">Monochrysis lutheri</name>
    <dbReference type="NCBI Taxonomy" id="2081491"/>
    <lineage>
        <taxon>Eukaryota</taxon>
        <taxon>Haptista</taxon>
        <taxon>Haptophyta</taxon>
        <taxon>Pavlovophyceae</taxon>
        <taxon>Pavlovales</taxon>
        <taxon>Pavlovaceae</taxon>
        <taxon>Diacronema</taxon>
    </lineage>
</organism>
<dbReference type="PANTHER" id="PTHR48411">
    <property type="entry name" value="OS01G0948300 PROTEIN"/>
    <property type="match status" value="1"/>
</dbReference>
<dbReference type="InterPro" id="IPR001251">
    <property type="entry name" value="CRAL-TRIO_dom"/>
</dbReference>
<dbReference type="OrthoDB" id="2500493at2759"/>
<comment type="caution">
    <text evidence="2">The sequence shown here is derived from an EMBL/GenBank/DDBJ whole genome shotgun (WGS) entry which is preliminary data.</text>
</comment>
<reference evidence="2" key="1">
    <citation type="submission" date="2021-05" db="EMBL/GenBank/DDBJ databases">
        <title>The genome of the haptophyte Pavlova lutheri (Diacronema luteri, Pavlovales) - a model for lipid biosynthesis in eukaryotic algae.</title>
        <authorList>
            <person name="Hulatt C.J."/>
            <person name="Posewitz M.C."/>
        </authorList>
    </citation>
    <scope>NUCLEOTIDE SEQUENCE</scope>
    <source>
        <strain evidence="2">NIVA-4/92</strain>
    </source>
</reference>
<evidence type="ECO:0000313" key="2">
    <source>
        <dbReference type="EMBL" id="KAG8459488.1"/>
    </source>
</evidence>
<dbReference type="InterPro" id="IPR036865">
    <property type="entry name" value="CRAL-TRIO_dom_sf"/>
</dbReference>
<evidence type="ECO:0000259" key="1">
    <source>
        <dbReference type="Pfam" id="PF13716"/>
    </source>
</evidence>
<protein>
    <recommendedName>
        <fullName evidence="1">CRAL-TRIO domain-containing protein</fullName>
    </recommendedName>
</protein>
<dbReference type="Gene3D" id="3.40.525.10">
    <property type="entry name" value="CRAL-TRIO lipid binding domain"/>
    <property type="match status" value="1"/>
</dbReference>
<keyword evidence="3" id="KW-1185">Reference proteome</keyword>